<dbReference type="EMBL" id="JAUSUR010000005">
    <property type="protein sequence ID" value="MDQ0361923.1"/>
    <property type="molecule type" value="Genomic_DNA"/>
</dbReference>
<dbReference type="SMART" id="SM00859">
    <property type="entry name" value="Semialdhyde_dh"/>
    <property type="match status" value="1"/>
</dbReference>
<keyword evidence="8 15" id="KW-0791">Threonine biosynthesis</keyword>
<feature type="active site" description="Acyl-thioester intermediate" evidence="15">
    <location>
        <position position="129"/>
    </location>
</feature>
<feature type="binding site" evidence="15">
    <location>
        <begin position="159"/>
        <end position="160"/>
    </location>
    <ligand>
        <name>NADP(+)</name>
        <dbReference type="ChEBI" id="CHEBI:58349"/>
    </ligand>
</feature>
<sequence length="338" mass="37183">MKTYNVAILGATGAVGQEMMNVLAERDFPLNKLRLLASKRSVGKTYQYKDQVIACEEATPDSFEGMDIVLGAVENDIAEQLLPHAVKAGAVVIDNSSAYRLDDNVPLVVPEVNPQDIQKNNGIIANPNCSTIIALVAINKLHEYATVNSIIASTYQAVSGAGVPGLNELNTQVTQVMNDEKVEPQVFPYQIAFNLIPQIGGFDEMGYSSEEMKMQNEGRKILHHPELNVTCTCVRVPVMRSHSESLTLFFDKEIDVEKAKELLANADGVKLVDDPNNKQYPMPLDTSDQDLVYVGRIRKDLTQNNNKSLTLWCCGDQVRKGAATNAVQIAIEYIKQNA</sequence>
<dbReference type="InterPro" id="IPR005986">
    <property type="entry name" value="Asp_semialdehyde_DH_beta"/>
</dbReference>
<evidence type="ECO:0000256" key="1">
    <source>
        <dbReference type="ARBA" id="ARBA00005021"/>
    </source>
</evidence>
<comment type="subunit">
    <text evidence="5 15">Homodimer.</text>
</comment>
<dbReference type="Pfam" id="PF02774">
    <property type="entry name" value="Semialdhyde_dhC"/>
    <property type="match status" value="1"/>
</dbReference>
<keyword evidence="13 15" id="KW-0486">Methionine biosynthesis</keyword>
<feature type="binding site" evidence="15">
    <location>
        <position position="317"/>
    </location>
    <ligand>
        <name>NADP(+)</name>
        <dbReference type="ChEBI" id="CHEBI:58349"/>
    </ligand>
</feature>
<evidence type="ECO:0000256" key="6">
    <source>
        <dbReference type="ARBA" id="ARBA00013120"/>
    </source>
</evidence>
<dbReference type="PANTHER" id="PTHR46278:SF2">
    <property type="entry name" value="ASPARTATE-SEMIALDEHYDE DEHYDROGENASE"/>
    <property type="match status" value="1"/>
</dbReference>
<comment type="caution">
    <text evidence="17">The sequence shown here is derived from an EMBL/GenBank/DDBJ whole genome shotgun (WGS) entry which is preliminary data.</text>
</comment>
<dbReference type="NCBIfam" id="TIGR01296">
    <property type="entry name" value="asd_B"/>
    <property type="match status" value="1"/>
</dbReference>
<dbReference type="GO" id="GO:0004073">
    <property type="term" value="F:aspartate-semialdehyde dehydrogenase activity"/>
    <property type="evidence" value="ECO:0007669"/>
    <property type="project" value="UniProtKB-EC"/>
</dbReference>
<evidence type="ECO:0000256" key="10">
    <source>
        <dbReference type="ARBA" id="ARBA00022915"/>
    </source>
</evidence>
<evidence type="ECO:0000313" key="17">
    <source>
        <dbReference type="EMBL" id="MDQ0361923.1"/>
    </source>
</evidence>
<dbReference type="CDD" id="cd02316">
    <property type="entry name" value="VcASADH2_like_N"/>
    <property type="match status" value="1"/>
</dbReference>
<keyword evidence="9 15" id="KW-0521">NADP</keyword>
<dbReference type="PIRSF" id="PIRSF000148">
    <property type="entry name" value="ASA_dh"/>
    <property type="match status" value="1"/>
</dbReference>
<feature type="binding site" evidence="15">
    <location>
        <position position="235"/>
    </location>
    <ligand>
        <name>substrate</name>
    </ligand>
</feature>
<gene>
    <name evidence="15" type="primary">asd</name>
    <name evidence="17" type="ORF">J2S15_002676</name>
</gene>
<comment type="pathway">
    <text evidence="1 15">Amino-acid biosynthesis; L-methionine biosynthesis via de novo pathway; L-homoserine from L-aspartate: step 2/3.</text>
</comment>
<dbReference type="CDD" id="cd18131">
    <property type="entry name" value="ASADH_C_bac_euk_like"/>
    <property type="match status" value="1"/>
</dbReference>
<dbReference type="PANTHER" id="PTHR46278">
    <property type="entry name" value="DEHYDROGENASE, PUTATIVE-RELATED"/>
    <property type="match status" value="1"/>
</dbReference>
<evidence type="ECO:0000313" key="18">
    <source>
        <dbReference type="Proteomes" id="UP001230220"/>
    </source>
</evidence>
<evidence type="ECO:0000256" key="3">
    <source>
        <dbReference type="ARBA" id="ARBA00005097"/>
    </source>
</evidence>
<feature type="binding site" evidence="15">
    <location>
        <begin position="40"/>
        <end position="41"/>
    </location>
    <ligand>
        <name>NADP(+)</name>
        <dbReference type="ChEBI" id="CHEBI:58349"/>
    </ligand>
</feature>
<dbReference type="Pfam" id="PF01118">
    <property type="entry name" value="Semialdhyde_dh"/>
    <property type="match status" value="1"/>
</dbReference>
<keyword evidence="11 15" id="KW-0560">Oxidoreductase</keyword>
<name>A0ABU0E4T7_9FIRM</name>
<keyword evidence="7 15" id="KW-0028">Amino-acid biosynthesis</keyword>
<dbReference type="HAMAP" id="MF_02121">
    <property type="entry name" value="ASADH"/>
    <property type="match status" value="1"/>
</dbReference>
<feature type="active site" description="Proton acceptor" evidence="15">
    <location>
        <position position="242"/>
    </location>
</feature>
<dbReference type="NCBIfam" id="NF011456">
    <property type="entry name" value="PRK14874.1"/>
    <property type="match status" value="1"/>
</dbReference>
<feature type="binding site" evidence="15">
    <location>
        <position position="100"/>
    </location>
    <ligand>
        <name>phosphate</name>
        <dbReference type="ChEBI" id="CHEBI:43474"/>
    </ligand>
</feature>
<evidence type="ECO:0000256" key="4">
    <source>
        <dbReference type="ARBA" id="ARBA00010584"/>
    </source>
</evidence>
<dbReference type="Proteomes" id="UP001230220">
    <property type="component" value="Unassembled WGS sequence"/>
</dbReference>
<dbReference type="InterPro" id="IPR012280">
    <property type="entry name" value="Semialdhyde_DH_dimer_dom"/>
</dbReference>
<comment type="pathway">
    <text evidence="2 15">Amino-acid biosynthesis; L-lysine biosynthesis via DAP pathway; (S)-tetrahydrodipicolinate from L-aspartate: step 2/4.</text>
</comment>
<keyword evidence="18" id="KW-1185">Reference proteome</keyword>
<comment type="caution">
    <text evidence="15">Lacks conserved residue(s) required for the propagation of feature annotation.</text>
</comment>
<evidence type="ECO:0000256" key="12">
    <source>
        <dbReference type="ARBA" id="ARBA00023154"/>
    </source>
</evidence>
<protein>
    <recommendedName>
        <fullName evidence="6 15">Aspartate-semialdehyde dehydrogenase</fullName>
        <shortName evidence="15">ASA dehydrogenase</shortName>
        <shortName evidence="15">ASADH</shortName>
        <ecNumber evidence="6 15">1.2.1.11</ecNumber>
    </recommendedName>
    <alternativeName>
        <fullName evidence="15">Aspartate-beta-semialdehyde dehydrogenase</fullName>
    </alternativeName>
</protein>
<dbReference type="RefSeq" id="WP_307409070.1">
    <property type="nucleotide sequence ID" value="NZ_JAUSUR010000005.1"/>
</dbReference>
<evidence type="ECO:0000256" key="9">
    <source>
        <dbReference type="ARBA" id="ARBA00022857"/>
    </source>
</evidence>
<keyword evidence="10 15" id="KW-0220">Diaminopimelate biosynthesis</keyword>
<evidence type="ECO:0000256" key="14">
    <source>
        <dbReference type="ARBA" id="ARBA00047891"/>
    </source>
</evidence>
<dbReference type="InterPro" id="IPR036291">
    <property type="entry name" value="NAD(P)-bd_dom_sf"/>
</dbReference>
<comment type="catalytic activity">
    <reaction evidence="14 15">
        <text>L-aspartate 4-semialdehyde + phosphate + NADP(+) = 4-phospho-L-aspartate + NADPH + H(+)</text>
        <dbReference type="Rhea" id="RHEA:24284"/>
        <dbReference type="ChEBI" id="CHEBI:15378"/>
        <dbReference type="ChEBI" id="CHEBI:43474"/>
        <dbReference type="ChEBI" id="CHEBI:57535"/>
        <dbReference type="ChEBI" id="CHEBI:57783"/>
        <dbReference type="ChEBI" id="CHEBI:58349"/>
        <dbReference type="ChEBI" id="CHEBI:537519"/>
        <dbReference type="EC" id="1.2.1.11"/>
    </reaction>
</comment>
<feature type="binding site" evidence="15">
    <location>
        <begin position="12"/>
        <end position="15"/>
    </location>
    <ligand>
        <name>NADP(+)</name>
        <dbReference type="ChEBI" id="CHEBI:58349"/>
    </ligand>
</feature>
<feature type="domain" description="Semialdehyde dehydrogenase NAD-binding" evidence="16">
    <location>
        <begin position="5"/>
        <end position="120"/>
    </location>
</feature>
<reference evidence="17 18" key="1">
    <citation type="submission" date="2023-07" db="EMBL/GenBank/DDBJ databases">
        <title>Genomic Encyclopedia of Type Strains, Phase IV (KMG-IV): sequencing the most valuable type-strain genomes for metagenomic binning, comparative biology and taxonomic classification.</title>
        <authorList>
            <person name="Goeker M."/>
        </authorList>
    </citation>
    <scope>NUCLEOTIDE SEQUENCE [LARGE SCALE GENOMIC DNA]</scope>
    <source>
        <strain evidence="17 18">DSM 16784</strain>
    </source>
</reference>
<dbReference type="SUPFAM" id="SSF51735">
    <property type="entry name" value="NAD(P)-binding Rossmann-fold domains"/>
    <property type="match status" value="1"/>
</dbReference>
<feature type="binding site" evidence="15">
    <location>
        <position position="156"/>
    </location>
    <ligand>
        <name>substrate</name>
    </ligand>
</feature>
<evidence type="ECO:0000256" key="15">
    <source>
        <dbReference type="HAMAP-Rule" id="MF_02121"/>
    </source>
</evidence>
<dbReference type="Gene3D" id="3.40.50.720">
    <property type="entry name" value="NAD(P)-binding Rossmann-like Domain"/>
    <property type="match status" value="1"/>
</dbReference>
<evidence type="ECO:0000256" key="11">
    <source>
        <dbReference type="ARBA" id="ARBA00023002"/>
    </source>
</evidence>
<dbReference type="Gene3D" id="3.30.360.10">
    <property type="entry name" value="Dihydrodipicolinate Reductase, domain 2"/>
    <property type="match status" value="1"/>
</dbReference>
<evidence type="ECO:0000256" key="7">
    <source>
        <dbReference type="ARBA" id="ARBA00022605"/>
    </source>
</evidence>
<comment type="pathway">
    <text evidence="3 15">Amino-acid biosynthesis; L-threonine biosynthesis; L-threonine from L-aspartate: step 2/5.</text>
</comment>
<comment type="function">
    <text evidence="15">Catalyzes the NADPH-dependent formation of L-aspartate-semialdehyde (L-ASA) by the reductive dephosphorylation of L-aspartyl-4-phosphate.</text>
</comment>
<evidence type="ECO:0000256" key="5">
    <source>
        <dbReference type="ARBA" id="ARBA00011738"/>
    </source>
</evidence>
<dbReference type="InterPro" id="IPR000534">
    <property type="entry name" value="Semialdehyde_DH_NAD-bd"/>
</dbReference>
<dbReference type="SUPFAM" id="SSF55347">
    <property type="entry name" value="Glyceraldehyde-3-phosphate dehydrogenase-like, C-terminal domain"/>
    <property type="match status" value="1"/>
</dbReference>
<comment type="similarity">
    <text evidence="4 15">Belongs to the aspartate-semialdehyde dehydrogenase family.</text>
</comment>
<dbReference type="InterPro" id="IPR012080">
    <property type="entry name" value="Asp_semialdehyde_DH"/>
</dbReference>
<evidence type="ECO:0000259" key="16">
    <source>
        <dbReference type="SMART" id="SM00859"/>
    </source>
</evidence>
<evidence type="ECO:0000256" key="8">
    <source>
        <dbReference type="ARBA" id="ARBA00022697"/>
    </source>
</evidence>
<evidence type="ECO:0000256" key="2">
    <source>
        <dbReference type="ARBA" id="ARBA00005076"/>
    </source>
</evidence>
<proteinExistence type="inferred from homology"/>
<accession>A0ABU0E4T7</accession>
<keyword evidence="12 15" id="KW-0457">Lysine biosynthesis</keyword>
<evidence type="ECO:0000256" key="13">
    <source>
        <dbReference type="ARBA" id="ARBA00023167"/>
    </source>
</evidence>
<dbReference type="EC" id="1.2.1.11" evidence="6 15"/>
<organism evidence="17 18">
    <name type="scientific">Breznakia pachnodae</name>
    <dbReference type="NCBI Taxonomy" id="265178"/>
    <lineage>
        <taxon>Bacteria</taxon>
        <taxon>Bacillati</taxon>
        <taxon>Bacillota</taxon>
        <taxon>Erysipelotrichia</taxon>
        <taxon>Erysipelotrichales</taxon>
        <taxon>Erysipelotrichaceae</taxon>
        <taxon>Breznakia</taxon>
    </lineage>
</organism>